<evidence type="ECO:0000259" key="9">
    <source>
        <dbReference type="Pfam" id="PF03828"/>
    </source>
</evidence>
<dbReference type="InterPro" id="IPR054708">
    <property type="entry name" value="MTPAP-like_central"/>
</dbReference>
<comment type="cofactor">
    <cofactor evidence="1">
        <name>Mn(2+)</name>
        <dbReference type="ChEBI" id="CHEBI:29035"/>
    </cofactor>
</comment>
<feature type="region of interest" description="Disordered" evidence="8">
    <location>
        <begin position="38"/>
        <end position="57"/>
    </location>
</feature>
<dbReference type="SUPFAM" id="SSF81301">
    <property type="entry name" value="Nucleotidyltransferase"/>
    <property type="match status" value="1"/>
</dbReference>
<keyword evidence="5" id="KW-0808">Transferase</keyword>
<feature type="domain" description="Poly(A) RNA polymerase mitochondrial-like central palm" evidence="10">
    <location>
        <begin position="462"/>
        <end position="590"/>
    </location>
</feature>
<evidence type="ECO:0000256" key="3">
    <source>
        <dbReference type="ARBA" id="ARBA00004496"/>
    </source>
</evidence>
<evidence type="ECO:0000256" key="7">
    <source>
        <dbReference type="ARBA" id="ARBA00022842"/>
    </source>
</evidence>
<dbReference type="FunFam" id="3.30.460.10:FF:000067">
    <property type="entry name" value="Terminal uridylyltransferase cid1"/>
    <property type="match status" value="1"/>
</dbReference>
<evidence type="ECO:0000256" key="6">
    <source>
        <dbReference type="ARBA" id="ARBA00022723"/>
    </source>
</evidence>
<proteinExistence type="predicted"/>
<dbReference type="SUPFAM" id="SSF81631">
    <property type="entry name" value="PAP/OAS1 substrate-binding domain"/>
    <property type="match status" value="1"/>
</dbReference>
<accession>A0A8J5FA13</accession>
<organism evidence="11 12">
    <name type="scientific">Zingiber officinale</name>
    <name type="common">Ginger</name>
    <name type="synonym">Amomum zingiber</name>
    <dbReference type="NCBI Taxonomy" id="94328"/>
    <lineage>
        <taxon>Eukaryota</taxon>
        <taxon>Viridiplantae</taxon>
        <taxon>Streptophyta</taxon>
        <taxon>Embryophyta</taxon>
        <taxon>Tracheophyta</taxon>
        <taxon>Spermatophyta</taxon>
        <taxon>Magnoliopsida</taxon>
        <taxon>Liliopsida</taxon>
        <taxon>Zingiberales</taxon>
        <taxon>Zingiberaceae</taxon>
        <taxon>Zingiber</taxon>
    </lineage>
</organism>
<comment type="subcellular location">
    <subcellularLocation>
        <location evidence="3">Cytoplasm</location>
    </subcellularLocation>
</comment>
<dbReference type="GO" id="GO:0031123">
    <property type="term" value="P:RNA 3'-end processing"/>
    <property type="evidence" value="ECO:0007669"/>
    <property type="project" value="TreeGrafter"/>
</dbReference>
<dbReference type="InterPro" id="IPR002058">
    <property type="entry name" value="PAP_assoc"/>
</dbReference>
<dbReference type="EMBL" id="JACMSC010000016">
    <property type="protein sequence ID" value="KAG6483941.1"/>
    <property type="molecule type" value="Genomic_DNA"/>
</dbReference>
<dbReference type="InterPro" id="IPR043519">
    <property type="entry name" value="NT_sf"/>
</dbReference>
<sequence length="813" mass="91028">MCLDGIVSVEKPFPGWVSVYRVCNDVRLLGGDVRREKTSVDGRSGATNGRCHGNPATSAAAPSLLDGAFLLHLLQKTPQPARASASTPQQHFDPAVAVVGPSHLFHPHETLRPPPTGYLSEFPFSPTPALLLPPGNFPPGFLRPRGGDVRAAAGSGNRQFFPFDQQRLGFSSGGVQPLVGSLQRNDFTQNHGQFLSDTIFADHTEAARRKSALQGPNGSSSVRAPPGFQRLQDRGATDLGTGSANRSVIDDRATRDHGNVQAERSNGFSHRNYSLGTTLQRPTMKIGQRRQTDQAYQQQGGKHFDAHMAEIHDHASHPLIADAQRRTISSGNSQDYMHSLERSKQQNQALSELTFGSFPPNYVEKDIEELDQDSEHETIEELTSMQKLEIEDNYSERKTPGEEGSSVSAEVKKMVAPTSISSSKDVRLDLYRGNHFSSQRMRIQKRAIQCRPNIDSMTPSFLSIFESLVPTEEEKAKQKQLFLSLENLVYKEWPDAKLHLYGSCANTFGVSKSDIDVCLAINDWGLNKSDIVLKLAEILESSNFQNVQALTRARVPIVKLMDPVTGLSCDICVNNLLAVVNTKLLKDYAQIDERLRQLAFIVKHWAKSRRVNETYQGTLSSYAYVLMCIHFLQLRRPAILPCLQAMNTTYSVTVENTKCTFFDQMEMLRDFGIGNKESIARLLWAFFHYWAYHHDYTNDVISIRTGSIIRSNLKFSLSTASSFLDSPFSSIVVCSKQDKDWTRRIGNDRHLICIEDPFNISHDLGRVVDKYSIKILREEFERAADIMQYDPTPTVTLFQPYEPGSPQRQIGRS</sequence>
<comment type="caution">
    <text evidence="11">The sequence shown here is derived from an EMBL/GenBank/DDBJ whole genome shotgun (WGS) entry which is preliminary data.</text>
</comment>
<dbReference type="Pfam" id="PF03828">
    <property type="entry name" value="PAP_assoc"/>
    <property type="match status" value="1"/>
</dbReference>
<evidence type="ECO:0000256" key="1">
    <source>
        <dbReference type="ARBA" id="ARBA00001936"/>
    </source>
</evidence>
<reference evidence="11 12" key="1">
    <citation type="submission" date="2020-08" db="EMBL/GenBank/DDBJ databases">
        <title>Plant Genome Project.</title>
        <authorList>
            <person name="Zhang R.-G."/>
        </authorList>
    </citation>
    <scope>NUCLEOTIDE SEQUENCE [LARGE SCALE GENOMIC DNA]</scope>
    <source>
        <tissue evidence="11">Rhizome</tissue>
    </source>
</reference>
<protein>
    <recommendedName>
        <fullName evidence="13">UTP:RNA uridylyltransferase 1</fullName>
    </recommendedName>
</protein>
<name>A0A8J5FA13_ZINOF</name>
<dbReference type="GO" id="GO:0006402">
    <property type="term" value="P:mRNA catabolic process"/>
    <property type="evidence" value="ECO:0007669"/>
    <property type="project" value="UniProtKB-ARBA"/>
</dbReference>
<dbReference type="Pfam" id="PF22600">
    <property type="entry name" value="MTPAP-like_central"/>
    <property type="match status" value="1"/>
</dbReference>
<dbReference type="GO" id="GO:0050265">
    <property type="term" value="F:RNA uridylyltransferase activity"/>
    <property type="evidence" value="ECO:0007669"/>
    <property type="project" value="TreeGrafter"/>
</dbReference>
<comment type="cofactor">
    <cofactor evidence="2">
        <name>Mg(2+)</name>
        <dbReference type="ChEBI" id="CHEBI:18420"/>
    </cofactor>
</comment>
<dbReference type="PANTHER" id="PTHR12271:SF40">
    <property type="entry name" value="POLY(A) RNA POLYMERASE GLD2"/>
    <property type="match status" value="1"/>
</dbReference>
<dbReference type="GO" id="GO:0005737">
    <property type="term" value="C:cytoplasm"/>
    <property type="evidence" value="ECO:0007669"/>
    <property type="project" value="UniProtKB-SubCell"/>
</dbReference>
<evidence type="ECO:0000256" key="5">
    <source>
        <dbReference type="ARBA" id="ARBA00022679"/>
    </source>
</evidence>
<feature type="region of interest" description="Disordered" evidence="8">
    <location>
        <begin position="207"/>
        <end position="274"/>
    </location>
</feature>
<feature type="domain" description="PAP-associated" evidence="9">
    <location>
        <begin position="678"/>
        <end position="710"/>
    </location>
</feature>
<dbReference type="GO" id="GO:0046872">
    <property type="term" value="F:metal ion binding"/>
    <property type="evidence" value="ECO:0007669"/>
    <property type="project" value="UniProtKB-KW"/>
</dbReference>
<dbReference type="CDD" id="cd05402">
    <property type="entry name" value="NT_PAP_TUTase"/>
    <property type="match status" value="1"/>
</dbReference>
<evidence type="ECO:0000313" key="11">
    <source>
        <dbReference type="EMBL" id="KAG6483941.1"/>
    </source>
</evidence>
<evidence type="ECO:0000256" key="8">
    <source>
        <dbReference type="SAM" id="MobiDB-lite"/>
    </source>
</evidence>
<feature type="compositionally biased region" description="Basic and acidic residues" evidence="8">
    <location>
        <begin position="248"/>
        <end position="258"/>
    </location>
</feature>
<evidence type="ECO:0000259" key="10">
    <source>
        <dbReference type="Pfam" id="PF22600"/>
    </source>
</evidence>
<dbReference type="Gene3D" id="1.10.1410.10">
    <property type="match status" value="1"/>
</dbReference>
<dbReference type="PANTHER" id="PTHR12271">
    <property type="entry name" value="POLY A POLYMERASE CID PAP -RELATED"/>
    <property type="match status" value="1"/>
</dbReference>
<feature type="compositionally biased region" description="Polar residues" evidence="8">
    <location>
        <begin position="262"/>
        <end position="274"/>
    </location>
</feature>
<dbReference type="Proteomes" id="UP000734854">
    <property type="component" value="Unassembled WGS sequence"/>
</dbReference>
<dbReference type="AlphaFoldDB" id="A0A8J5FA13"/>
<keyword evidence="7" id="KW-0460">Magnesium</keyword>
<dbReference type="GO" id="GO:0061157">
    <property type="term" value="P:mRNA destabilization"/>
    <property type="evidence" value="ECO:0007669"/>
    <property type="project" value="UniProtKB-ARBA"/>
</dbReference>
<evidence type="ECO:0000313" key="12">
    <source>
        <dbReference type="Proteomes" id="UP000734854"/>
    </source>
</evidence>
<evidence type="ECO:0008006" key="13">
    <source>
        <dbReference type="Google" id="ProtNLM"/>
    </source>
</evidence>
<dbReference type="Gene3D" id="3.30.460.10">
    <property type="entry name" value="Beta Polymerase, domain 2"/>
    <property type="match status" value="1"/>
</dbReference>
<gene>
    <name evidence="11" type="ORF">ZIOFF_060734</name>
</gene>
<keyword evidence="6" id="KW-0479">Metal-binding</keyword>
<keyword evidence="4" id="KW-0963">Cytoplasm</keyword>
<evidence type="ECO:0000256" key="4">
    <source>
        <dbReference type="ARBA" id="ARBA00022490"/>
    </source>
</evidence>
<evidence type="ECO:0000256" key="2">
    <source>
        <dbReference type="ARBA" id="ARBA00001946"/>
    </source>
</evidence>
<keyword evidence="12" id="KW-1185">Reference proteome</keyword>